<dbReference type="InterPro" id="IPR014756">
    <property type="entry name" value="Ig_E-set"/>
</dbReference>
<evidence type="ECO:0000256" key="3">
    <source>
        <dbReference type="ARBA" id="ARBA00022692"/>
    </source>
</evidence>
<feature type="transmembrane region" description="Helical" evidence="10">
    <location>
        <begin position="211"/>
        <end position="230"/>
    </location>
</feature>
<gene>
    <name evidence="12" type="ORF">Gasu_02060</name>
</gene>
<dbReference type="Gene3D" id="1.10.3380.10">
    <property type="entry name" value="Sec63 N-terminal domain-like domain"/>
    <property type="match status" value="1"/>
</dbReference>
<dbReference type="PANTHER" id="PTHR24075:SF0">
    <property type="entry name" value="TRANSLOCATION PROTEIN SEC63 HOMOLOG"/>
    <property type="match status" value="1"/>
</dbReference>
<keyword evidence="6 10" id="KW-1133">Transmembrane helix</keyword>
<feature type="region of interest" description="Disordered" evidence="9">
    <location>
        <begin position="598"/>
        <end position="645"/>
    </location>
</feature>
<dbReference type="Gene3D" id="2.60.40.150">
    <property type="entry name" value="C2 domain"/>
    <property type="match status" value="1"/>
</dbReference>
<evidence type="ECO:0000256" key="6">
    <source>
        <dbReference type="ARBA" id="ARBA00022989"/>
    </source>
</evidence>
<dbReference type="Gramene" id="EME32855">
    <property type="protein sequence ID" value="EME32855"/>
    <property type="gene ID" value="Gasu_02060"/>
</dbReference>
<dbReference type="OrthoDB" id="3131at2759"/>
<dbReference type="GO" id="GO:0031207">
    <property type="term" value="C:Sec62/Sec63 complex"/>
    <property type="evidence" value="ECO:0007669"/>
    <property type="project" value="TreeGrafter"/>
</dbReference>
<dbReference type="GeneID" id="17091396"/>
<dbReference type="GO" id="GO:0003723">
    <property type="term" value="F:RNA binding"/>
    <property type="evidence" value="ECO:0007669"/>
    <property type="project" value="TreeGrafter"/>
</dbReference>
<organism evidence="12 13">
    <name type="scientific">Galdieria sulphuraria</name>
    <name type="common">Red alga</name>
    <dbReference type="NCBI Taxonomy" id="130081"/>
    <lineage>
        <taxon>Eukaryota</taxon>
        <taxon>Rhodophyta</taxon>
        <taxon>Bangiophyceae</taxon>
        <taxon>Galdieriales</taxon>
        <taxon>Galdieriaceae</taxon>
        <taxon>Galdieria</taxon>
    </lineage>
</organism>
<dbReference type="GO" id="GO:0008320">
    <property type="term" value="F:protein transmembrane transporter activity"/>
    <property type="evidence" value="ECO:0007669"/>
    <property type="project" value="TreeGrafter"/>
</dbReference>
<dbReference type="SMART" id="SM00271">
    <property type="entry name" value="DnaJ"/>
    <property type="match status" value="1"/>
</dbReference>
<dbReference type="Pfam" id="PF00226">
    <property type="entry name" value="DnaJ"/>
    <property type="match status" value="1"/>
</dbReference>
<dbReference type="SUPFAM" id="SSF46565">
    <property type="entry name" value="Chaperone J-domain"/>
    <property type="match status" value="1"/>
</dbReference>
<feature type="compositionally biased region" description="Acidic residues" evidence="9">
    <location>
        <begin position="608"/>
        <end position="626"/>
    </location>
</feature>
<feature type="transmembrane region" description="Helical" evidence="10">
    <location>
        <begin position="85"/>
        <end position="106"/>
    </location>
</feature>
<accession>M2X8H4</accession>
<evidence type="ECO:0000313" key="12">
    <source>
        <dbReference type="EMBL" id="EME32855.1"/>
    </source>
</evidence>
<keyword evidence="8" id="KW-0143">Chaperone</keyword>
<dbReference type="SUPFAM" id="SSF81296">
    <property type="entry name" value="E set domains"/>
    <property type="match status" value="1"/>
</dbReference>
<dbReference type="InterPro" id="IPR018253">
    <property type="entry name" value="DnaJ_domain_CS"/>
</dbReference>
<dbReference type="CDD" id="cd06257">
    <property type="entry name" value="DnaJ"/>
    <property type="match status" value="1"/>
</dbReference>
<feature type="compositionally biased region" description="Low complexity" evidence="9">
    <location>
        <begin position="627"/>
        <end position="645"/>
    </location>
</feature>
<dbReference type="Gene3D" id="1.10.287.110">
    <property type="entry name" value="DnaJ domain"/>
    <property type="match status" value="1"/>
</dbReference>
<keyword evidence="3 10" id="KW-0812">Transmembrane</keyword>
<dbReference type="SMART" id="SM00973">
    <property type="entry name" value="Sec63"/>
    <property type="match status" value="1"/>
</dbReference>
<dbReference type="Gene3D" id="1.10.150.20">
    <property type="entry name" value="5' to 3' exonuclease, C-terminal subdomain"/>
    <property type="match status" value="1"/>
</dbReference>
<evidence type="ECO:0000256" key="10">
    <source>
        <dbReference type="SAM" id="Phobius"/>
    </source>
</evidence>
<dbReference type="EMBL" id="KB454484">
    <property type="protein sequence ID" value="EME32855.1"/>
    <property type="molecule type" value="Genomic_DNA"/>
</dbReference>
<sequence length="645" mass="74236">MDQSFFRHEKFFFNDTAFLLFLMSFLVVFLFFFLFYKLFFKSLLTQVWEGKPRQLTKSIDIATCNCTICSNKPVNLENKSANSGWLKYLVVLGLLLVCSFLGYLVWSIPKERLVTESVWNPFDILGVTEKADEKEIARAFRKLSLRYHPDKNPDDPLTVSKFIDIQRAYETLTNVKSRENFIKFGNPDGFQGVTYGIGLPKALKKYDKPFLVIYLVVLVVGIPLGVGTWWKRSSQVLENGVKKNSVILFRQMLIRTGTFKDLVGTYASAFEFEHLVTKKLFPFCVQLMNELKNHGHSDFRKLKLSSLPHMVFNQVILQAYICRIPIPEELKSALEQMIAKMDLVISAMIDTNATILRREVAHHWPVGFGGGFASRILSVLQVSQSLCQQLHPRDSELLQVPLFDHQLVQRCRSKEFKIHNIQELCRLPQSKLENLLRDWETSQITKVKMYLDRFPILHNMQVTEPFIEDEEDSRVFEGDVLTIKVTFQVLRYQGSSKGSEERELTMGPAPCLFHCPLRKKALWWVLLIDNDRDLPLSVRKLDFLDRDATGTYFCTFHFPSPSAGTYQLVVKVICDSVYGCECERKVSLKVRRRNITCSAPNGQQQQQQEEEEEEEENEDSDGESDISETSTSSEQDSDASSSSTE</sequence>
<evidence type="ECO:0000256" key="1">
    <source>
        <dbReference type="ARBA" id="ARBA00004477"/>
    </source>
</evidence>
<evidence type="ECO:0000256" key="4">
    <source>
        <dbReference type="ARBA" id="ARBA00022824"/>
    </source>
</evidence>
<dbReference type="InterPro" id="IPR035892">
    <property type="entry name" value="C2_domain_sf"/>
</dbReference>
<dbReference type="GO" id="GO:0006614">
    <property type="term" value="P:SRP-dependent cotranslational protein targeting to membrane"/>
    <property type="evidence" value="ECO:0007669"/>
    <property type="project" value="TreeGrafter"/>
</dbReference>
<feature type="transmembrane region" description="Helical" evidence="10">
    <location>
        <begin position="12"/>
        <end position="36"/>
    </location>
</feature>
<evidence type="ECO:0000256" key="8">
    <source>
        <dbReference type="ARBA" id="ARBA00023186"/>
    </source>
</evidence>
<feature type="domain" description="J" evidence="11">
    <location>
        <begin position="120"/>
        <end position="185"/>
    </location>
</feature>
<keyword evidence="5" id="KW-0653">Protein transport</keyword>
<name>M2X8H4_GALSU</name>
<dbReference type="Proteomes" id="UP000030680">
    <property type="component" value="Unassembled WGS sequence"/>
</dbReference>
<evidence type="ECO:0000256" key="2">
    <source>
        <dbReference type="ARBA" id="ARBA00022448"/>
    </source>
</evidence>
<reference evidence="13" key="1">
    <citation type="journal article" date="2013" name="Science">
        <title>Gene transfer from bacteria and archaea facilitated evolution of an extremophilic eukaryote.</title>
        <authorList>
            <person name="Schonknecht G."/>
            <person name="Chen W.H."/>
            <person name="Ternes C.M."/>
            <person name="Barbier G.G."/>
            <person name="Shrestha R.P."/>
            <person name="Stanke M."/>
            <person name="Brautigam A."/>
            <person name="Baker B.J."/>
            <person name="Banfield J.F."/>
            <person name="Garavito R.M."/>
            <person name="Carr K."/>
            <person name="Wilkerson C."/>
            <person name="Rensing S.A."/>
            <person name="Gagneul D."/>
            <person name="Dickenson N.E."/>
            <person name="Oesterhelt C."/>
            <person name="Lercher M.J."/>
            <person name="Weber A.P."/>
        </authorList>
    </citation>
    <scope>NUCLEOTIDE SEQUENCE [LARGE SCALE GENOMIC DNA]</scope>
    <source>
        <strain evidence="13">074W</strain>
    </source>
</reference>
<dbReference type="STRING" id="130081.M2X8H4"/>
<dbReference type="InterPro" id="IPR001623">
    <property type="entry name" value="DnaJ_domain"/>
</dbReference>
<evidence type="ECO:0000256" key="7">
    <source>
        <dbReference type="ARBA" id="ARBA00023136"/>
    </source>
</evidence>
<dbReference type="AlphaFoldDB" id="M2X8H4"/>
<keyword evidence="7 10" id="KW-0472">Membrane</keyword>
<dbReference type="OMA" id="RAILHAH"/>
<dbReference type="PRINTS" id="PR00625">
    <property type="entry name" value="JDOMAIN"/>
</dbReference>
<dbReference type="InterPro" id="IPR036869">
    <property type="entry name" value="J_dom_sf"/>
</dbReference>
<dbReference type="eggNOG" id="KOG0721">
    <property type="taxonomic scope" value="Eukaryota"/>
</dbReference>
<dbReference type="SUPFAM" id="SSF158702">
    <property type="entry name" value="Sec63 N-terminal domain-like"/>
    <property type="match status" value="1"/>
</dbReference>
<evidence type="ECO:0000259" key="11">
    <source>
        <dbReference type="PROSITE" id="PS50076"/>
    </source>
</evidence>
<evidence type="ECO:0000256" key="5">
    <source>
        <dbReference type="ARBA" id="ARBA00022927"/>
    </source>
</evidence>
<dbReference type="Pfam" id="PF02889">
    <property type="entry name" value="Sec63"/>
    <property type="match status" value="1"/>
</dbReference>
<proteinExistence type="predicted"/>
<dbReference type="PANTHER" id="PTHR24075">
    <property type="entry name" value="SEC63 DOMAIN-CONTAINING"/>
    <property type="match status" value="1"/>
</dbReference>
<comment type="subcellular location">
    <subcellularLocation>
        <location evidence="1">Endoplasmic reticulum membrane</location>
        <topology evidence="1">Multi-pass membrane protein</topology>
    </subcellularLocation>
</comment>
<evidence type="ECO:0000256" key="9">
    <source>
        <dbReference type="SAM" id="MobiDB-lite"/>
    </source>
</evidence>
<protein>
    <submittedName>
        <fullName evidence="12">Translocation protein, Sec family</fullName>
    </submittedName>
</protein>
<dbReference type="PROSITE" id="PS50076">
    <property type="entry name" value="DNAJ_2"/>
    <property type="match status" value="1"/>
</dbReference>
<evidence type="ECO:0000313" key="13">
    <source>
        <dbReference type="Proteomes" id="UP000030680"/>
    </source>
</evidence>
<dbReference type="InterPro" id="IPR004179">
    <property type="entry name" value="Sec63-dom"/>
</dbReference>
<dbReference type="RefSeq" id="XP_005709375.1">
    <property type="nucleotide sequence ID" value="XM_005709318.1"/>
</dbReference>
<keyword evidence="13" id="KW-1185">Reference proteome</keyword>
<keyword evidence="4" id="KW-0256">Endoplasmic reticulum</keyword>
<keyword evidence="2" id="KW-0813">Transport</keyword>
<dbReference type="GO" id="GO:0006620">
    <property type="term" value="P:post-translational protein targeting to endoplasmic reticulum membrane"/>
    <property type="evidence" value="ECO:0007669"/>
    <property type="project" value="TreeGrafter"/>
</dbReference>
<dbReference type="KEGG" id="gsl:Gasu_02060"/>
<dbReference type="PROSITE" id="PS00636">
    <property type="entry name" value="DNAJ_1"/>
    <property type="match status" value="1"/>
</dbReference>